<accession>A0AA37HU93</accession>
<evidence type="ECO:0000259" key="3">
    <source>
        <dbReference type="Pfam" id="PF02563"/>
    </source>
</evidence>
<evidence type="ECO:0008006" key="8">
    <source>
        <dbReference type="Google" id="ProtNLM"/>
    </source>
</evidence>
<dbReference type="Pfam" id="PF25994">
    <property type="entry name" value="HH_AprE"/>
    <property type="match status" value="1"/>
</dbReference>
<dbReference type="Pfam" id="PF10531">
    <property type="entry name" value="SLBB"/>
    <property type="match status" value="1"/>
</dbReference>
<gene>
    <name evidence="6" type="ORF">NBEOAGPD_4955</name>
</gene>
<dbReference type="EMBL" id="BPQM01000155">
    <property type="protein sequence ID" value="GJD81701.1"/>
    <property type="molecule type" value="Genomic_DNA"/>
</dbReference>
<dbReference type="GO" id="GO:0015159">
    <property type="term" value="F:polysaccharide transmembrane transporter activity"/>
    <property type="evidence" value="ECO:0007669"/>
    <property type="project" value="InterPro"/>
</dbReference>
<evidence type="ECO:0000259" key="5">
    <source>
        <dbReference type="Pfam" id="PF25994"/>
    </source>
</evidence>
<organism evidence="6 7">
    <name type="scientific">Methylobacterium gregans</name>
    <dbReference type="NCBI Taxonomy" id="374424"/>
    <lineage>
        <taxon>Bacteria</taxon>
        <taxon>Pseudomonadati</taxon>
        <taxon>Pseudomonadota</taxon>
        <taxon>Alphaproteobacteria</taxon>
        <taxon>Hyphomicrobiales</taxon>
        <taxon>Methylobacteriaceae</taxon>
        <taxon>Methylobacterium</taxon>
    </lineage>
</organism>
<reference evidence="6" key="2">
    <citation type="submission" date="2021-08" db="EMBL/GenBank/DDBJ databases">
        <authorList>
            <person name="Tani A."/>
            <person name="Ola A."/>
            <person name="Ogura Y."/>
            <person name="Katsura K."/>
            <person name="Hayashi T."/>
        </authorList>
    </citation>
    <scope>NUCLEOTIDE SEQUENCE</scope>
    <source>
        <strain evidence="6">NBRC 103626</strain>
    </source>
</reference>
<feature type="region of interest" description="Disordered" evidence="2">
    <location>
        <begin position="259"/>
        <end position="282"/>
    </location>
</feature>
<protein>
    <recommendedName>
        <fullName evidence="8">Polysaccharide export protein</fullName>
    </recommendedName>
</protein>
<dbReference type="InterPro" id="IPR058781">
    <property type="entry name" value="HH_AprE-like"/>
</dbReference>
<sequence length="430" mass="48008">MYDIESRTPIRPSSRVRQGVLRLLFAGTVMLAPQAGQAAYRLAPGDSLAIEAVSVPEMKASSVISVDGQVSMPLVGQVQVAGLTLAEAQSKIQALLPTKEFRRRTNEGREFPVILSPSEITVTVDEYRPVYLNGDVAQPGEQKFKPGMTVRQAVSLAGGFDLLRFKMDNPFLQLSELREKHNRAWVQYARQQAVIARLRAELDGKKDIDDRALKDTPLAPSMTAELLDVERGILKTKNLDASKEKAYLTAAAQKEGDRVRVLTEQESREKEGVQADADEFKRSQDLYERGTIPTNRLTESRRSLLLSSTRALQTTATRAATEREKDTFDYRLQRVDEARRLEVMKELQEANVQLAEIRSTLQNTSEQLRYTGMVRSQLVRGLDGDPTIVIVRKDGKQVQRITASNDTELQPGDVVEIALQFGEVADVPTR</sequence>
<evidence type="ECO:0000259" key="4">
    <source>
        <dbReference type="Pfam" id="PF10531"/>
    </source>
</evidence>
<dbReference type="Gene3D" id="3.30.1950.10">
    <property type="entry name" value="wza like domain"/>
    <property type="match status" value="1"/>
</dbReference>
<proteinExistence type="predicted"/>
<dbReference type="Pfam" id="PF02563">
    <property type="entry name" value="Poly_export"/>
    <property type="match status" value="1"/>
</dbReference>
<dbReference type="InterPro" id="IPR003715">
    <property type="entry name" value="Poly_export_N"/>
</dbReference>
<evidence type="ECO:0000256" key="1">
    <source>
        <dbReference type="ARBA" id="ARBA00022729"/>
    </source>
</evidence>
<dbReference type="PANTHER" id="PTHR33619:SF3">
    <property type="entry name" value="POLYSACCHARIDE EXPORT PROTEIN GFCE-RELATED"/>
    <property type="match status" value="1"/>
</dbReference>
<evidence type="ECO:0000313" key="6">
    <source>
        <dbReference type="EMBL" id="GJD81701.1"/>
    </source>
</evidence>
<keyword evidence="7" id="KW-1185">Reference proteome</keyword>
<dbReference type="PANTHER" id="PTHR33619">
    <property type="entry name" value="POLYSACCHARIDE EXPORT PROTEIN GFCE-RELATED"/>
    <property type="match status" value="1"/>
</dbReference>
<feature type="domain" description="Soluble ligand binding" evidence="4">
    <location>
        <begin position="130"/>
        <end position="160"/>
    </location>
</feature>
<feature type="domain" description="Polysaccharide export protein N-terminal" evidence="3">
    <location>
        <begin position="37"/>
        <end position="99"/>
    </location>
</feature>
<comment type="caution">
    <text evidence="6">The sequence shown here is derived from an EMBL/GenBank/DDBJ whole genome shotgun (WGS) entry which is preliminary data.</text>
</comment>
<dbReference type="InterPro" id="IPR049712">
    <property type="entry name" value="Poly_export"/>
</dbReference>
<evidence type="ECO:0000256" key="2">
    <source>
        <dbReference type="SAM" id="MobiDB-lite"/>
    </source>
</evidence>
<dbReference type="InterPro" id="IPR019554">
    <property type="entry name" value="Soluble_ligand-bd"/>
</dbReference>
<dbReference type="AlphaFoldDB" id="A0AA37HU93"/>
<dbReference type="Gene3D" id="3.10.560.10">
    <property type="entry name" value="Outer membrane lipoprotein wza domain like"/>
    <property type="match status" value="1"/>
</dbReference>
<dbReference type="RefSeq" id="WP_238306929.1">
    <property type="nucleotide sequence ID" value="NZ_BPQM01000155.1"/>
</dbReference>
<evidence type="ECO:0000313" key="7">
    <source>
        <dbReference type="Proteomes" id="UP001055108"/>
    </source>
</evidence>
<name>A0AA37HU93_9HYPH</name>
<keyword evidence="1" id="KW-0732">Signal</keyword>
<dbReference type="Proteomes" id="UP001055108">
    <property type="component" value="Unassembled WGS sequence"/>
</dbReference>
<reference evidence="6" key="1">
    <citation type="journal article" date="2016" name="Front. Microbiol.">
        <title>Genome Sequence of the Piezophilic, Mesophilic Sulfate-Reducing Bacterium Desulfovibrio indicus J2T.</title>
        <authorList>
            <person name="Cao J."/>
            <person name="Maignien L."/>
            <person name="Shao Z."/>
            <person name="Alain K."/>
            <person name="Jebbar M."/>
        </authorList>
    </citation>
    <scope>NUCLEOTIDE SEQUENCE</scope>
    <source>
        <strain evidence="6">NBRC 103626</strain>
    </source>
</reference>
<feature type="domain" description="AprE-like long alpha-helical hairpin" evidence="5">
    <location>
        <begin position="180"/>
        <end position="366"/>
    </location>
</feature>